<keyword evidence="2" id="KW-1185">Reference proteome</keyword>
<evidence type="ECO:0000313" key="1">
    <source>
        <dbReference type="EMBL" id="GBP09837.1"/>
    </source>
</evidence>
<name>A0A4C1T8U4_EUMVA</name>
<dbReference type="EMBL" id="BGZK01012213">
    <property type="protein sequence ID" value="GBP09837.1"/>
    <property type="molecule type" value="Genomic_DNA"/>
</dbReference>
<dbReference type="AlphaFoldDB" id="A0A4C1T8U4"/>
<sequence length="102" mass="10943">MTMDDQRPLMNSYDKMSKQYEQNLHNTARGVGGGSGLVVNNAGILSGPASPTSVGFRRTHYIPSYPPASCATPASSSSLILIIPSSNIFKPNNRPQGLTRHL</sequence>
<accession>A0A4C1T8U4</accession>
<comment type="caution">
    <text evidence="1">The sequence shown here is derived from an EMBL/GenBank/DDBJ whole genome shotgun (WGS) entry which is preliminary data.</text>
</comment>
<gene>
    <name evidence="1" type="primary">fl(2)d</name>
    <name evidence="1" type="ORF">EVAR_73181_1</name>
</gene>
<protein>
    <submittedName>
        <fullName evidence="1">Pre-mRNA-splicing regulator female-lethal(2)D</fullName>
    </submittedName>
</protein>
<organism evidence="1 2">
    <name type="scientific">Eumeta variegata</name>
    <name type="common">Bagworm moth</name>
    <name type="synonym">Eumeta japonica</name>
    <dbReference type="NCBI Taxonomy" id="151549"/>
    <lineage>
        <taxon>Eukaryota</taxon>
        <taxon>Metazoa</taxon>
        <taxon>Ecdysozoa</taxon>
        <taxon>Arthropoda</taxon>
        <taxon>Hexapoda</taxon>
        <taxon>Insecta</taxon>
        <taxon>Pterygota</taxon>
        <taxon>Neoptera</taxon>
        <taxon>Endopterygota</taxon>
        <taxon>Lepidoptera</taxon>
        <taxon>Glossata</taxon>
        <taxon>Ditrysia</taxon>
        <taxon>Tineoidea</taxon>
        <taxon>Psychidae</taxon>
        <taxon>Oiketicinae</taxon>
        <taxon>Eumeta</taxon>
    </lineage>
</organism>
<evidence type="ECO:0000313" key="2">
    <source>
        <dbReference type="Proteomes" id="UP000299102"/>
    </source>
</evidence>
<dbReference type="STRING" id="151549.A0A4C1T8U4"/>
<reference evidence="1 2" key="1">
    <citation type="journal article" date="2019" name="Commun. Biol.">
        <title>The bagworm genome reveals a unique fibroin gene that provides high tensile strength.</title>
        <authorList>
            <person name="Kono N."/>
            <person name="Nakamura H."/>
            <person name="Ohtoshi R."/>
            <person name="Tomita M."/>
            <person name="Numata K."/>
            <person name="Arakawa K."/>
        </authorList>
    </citation>
    <scope>NUCLEOTIDE SEQUENCE [LARGE SCALE GENOMIC DNA]</scope>
</reference>
<dbReference type="Proteomes" id="UP000299102">
    <property type="component" value="Unassembled WGS sequence"/>
</dbReference>
<proteinExistence type="predicted"/>